<evidence type="ECO:0000313" key="5">
    <source>
        <dbReference type="Proteomes" id="UP001152797"/>
    </source>
</evidence>
<organism evidence="3">
    <name type="scientific">Cladocopium goreaui</name>
    <dbReference type="NCBI Taxonomy" id="2562237"/>
    <lineage>
        <taxon>Eukaryota</taxon>
        <taxon>Sar</taxon>
        <taxon>Alveolata</taxon>
        <taxon>Dinophyceae</taxon>
        <taxon>Suessiales</taxon>
        <taxon>Symbiodiniaceae</taxon>
        <taxon>Cladocopium</taxon>
    </lineage>
</organism>
<proteinExistence type="predicted"/>
<feature type="region of interest" description="Disordered" evidence="2">
    <location>
        <begin position="147"/>
        <end position="168"/>
    </location>
</feature>
<feature type="compositionally biased region" description="Polar residues" evidence="2">
    <location>
        <begin position="155"/>
        <end position="167"/>
    </location>
</feature>
<dbReference type="Proteomes" id="UP001152797">
    <property type="component" value="Unassembled WGS sequence"/>
</dbReference>
<evidence type="ECO:0000256" key="1">
    <source>
        <dbReference type="SAM" id="Coils"/>
    </source>
</evidence>
<dbReference type="EMBL" id="CAMXCT020000667">
    <property type="protein sequence ID" value="CAL1135220.1"/>
    <property type="molecule type" value="Genomic_DNA"/>
</dbReference>
<accession>A0A9P1FPE2</accession>
<comment type="caution">
    <text evidence="3">The sequence shown here is derived from an EMBL/GenBank/DDBJ whole genome shotgun (WGS) entry which is preliminary data.</text>
</comment>
<evidence type="ECO:0000313" key="4">
    <source>
        <dbReference type="EMBL" id="CAL4769157.1"/>
    </source>
</evidence>
<dbReference type="EMBL" id="CAMXCT030000667">
    <property type="protein sequence ID" value="CAL4769157.1"/>
    <property type="molecule type" value="Genomic_DNA"/>
</dbReference>
<keyword evidence="5" id="KW-1185">Reference proteome</keyword>
<sequence>MSMLPMKCKETVPKGSRRRSALRRTSLLPAVVLFSSLLIFKGINDAFVATRSPRNPERHLRHAGAQNVEVMERVDAAEKSKQELLKASESLEMEMEKIETKLRKATAFKLPERDELRTQAESLQIKIKKIADELDELQKLAEPAAVESLEEDQIQETSASDSPSQKAPLSERLSWEKLEAMSNEERLALTQEIGPAFGVSVGIVAFVYWSITLPILLNAYYQSTGEWPRFEELFSLSDGGRTAGAVAGILGLAALMKPLRIAAAIALTPWTADNVLPLIPWLNSAKKEEKEKSDKP</sequence>
<feature type="coiled-coil region" evidence="1">
    <location>
        <begin position="67"/>
        <end position="140"/>
    </location>
</feature>
<dbReference type="OrthoDB" id="444572at2759"/>
<reference evidence="3" key="1">
    <citation type="submission" date="2022-10" db="EMBL/GenBank/DDBJ databases">
        <authorList>
            <person name="Chen Y."/>
            <person name="Dougan E. K."/>
            <person name="Chan C."/>
            <person name="Rhodes N."/>
            <person name="Thang M."/>
        </authorList>
    </citation>
    <scope>NUCLEOTIDE SEQUENCE</scope>
</reference>
<evidence type="ECO:0000313" key="3">
    <source>
        <dbReference type="EMBL" id="CAI3981845.1"/>
    </source>
</evidence>
<name>A0A9P1FPE2_9DINO</name>
<dbReference type="AlphaFoldDB" id="A0A9P1FPE2"/>
<dbReference type="EMBL" id="CAMXCT010000667">
    <property type="protein sequence ID" value="CAI3981845.1"/>
    <property type="molecule type" value="Genomic_DNA"/>
</dbReference>
<evidence type="ECO:0000256" key="2">
    <source>
        <dbReference type="SAM" id="MobiDB-lite"/>
    </source>
</evidence>
<protein>
    <submittedName>
        <fullName evidence="4">DUF1279 domain-containing protein</fullName>
    </submittedName>
</protein>
<reference evidence="4 5" key="2">
    <citation type="submission" date="2024-05" db="EMBL/GenBank/DDBJ databases">
        <authorList>
            <person name="Chen Y."/>
            <person name="Shah S."/>
            <person name="Dougan E. K."/>
            <person name="Thang M."/>
            <person name="Chan C."/>
        </authorList>
    </citation>
    <scope>NUCLEOTIDE SEQUENCE [LARGE SCALE GENOMIC DNA]</scope>
</reference>
<gene>
    <name evidence="3" type="ORF">C1SCF055_LOCUS9595</name>
</gene>
<keyword evidence="1" id="KW-0175">Coiled coil</keyword>